<organism evidence="1">
    <name type="scientific">Siphoviridae sp. ctrCN24</name>
    <dbReference type="NCBI Taxonomy" id="2827953"/>
    <lineage>
        <taxon>Viruses</taxon>
        <taxon>Duplodnaviria</taxon>
        <taxon>Heunggongvirae</taxon>
        <taxon>Uroviricota</taxon>
        <taxon>Caudoviricetes</taxon>
    </lineage>
</organism>
<reference evidence="1" key="1">
    <citation type="journal article" date="2021" name="Proc. Natl. Acad. Sci. U.S.A.">
        <title>A Catalog of Tens of Thousands of Viruses from Human Metagenomes Reveals Hidden Associations with Chronic Diseases.</title>
        <authorList>
            <person name="Tisza M.J."/>
            <person name="Buck C.B."/>
        </authorList>
    </citation>
    <scope>NUCLEOTIDE SEQUENCE</scope>
    <source>
        <strain evidence="1">CtrCN24</strain>
    </source>
</reference>
<protein>
    <submittedName>
        <fullName evidence="1">Uncharacterized protein</fullName>
    </submittedName>
</protein>
<dbReference type="EMBL" id="BK032616">
    <property type="protein sequence ID" value="DAF51494.1"/>
    <property type="molecule type" value="Genomic_DNA"/>
</dbReference>
<evidence type="ECO:0000313" key="1">
    <source>
        <dbReference type="EMBL" id="DAF51494.1"/>
    </source>
</evidence>
<name>A0A8S5SKJ8_9CAUD</name>
<sequence>MDEYKELFDAITILIERKMQKCTQIFNGIVTLSLNTNITVNGKTYKLPVYGGNASALVDGTVVKVIVPQGDFSQAFILI</sequence>
<proteinExistence type="predicted"/>
<accession>A0A8S5SKJ8</accession>